<keyword evidence="1" id="KW-1003">Cell membrane</keyword>
<keyword evidence="7" id="KW-0573">Peptidoglycan synthesis</keyword>
<feature type="region of interest" description="Disordered" evidence="11">
    <location>
        <begin position="345"/>
        <end position="370"/>
    </location>
</feature>
<dbReference type="GO" id="GO:0009274">
    <property type="term" value="C:peptidoglycan-based cell wall"/>
    <property type="evidence" value="ECO:0007669"/>
    <property type="project" value="InterPro"/>
</dbReference>
<accession>A0A5B8XIZ7</accession>
<evidence type="ECO:0000256" key="10">
    <source>
        <dbReference type="ARBA" id="ARBA00023316"/>
    </source>
</evidence>
<evidence type="ECO:0000313" key="14">
    <source>
        <dbReference type="Proteomes" id="UP000321595"/>
    </source>
</evidence>
<dbReference type="GO" id="GO:0016020">
    <property type="term" value="C:membrane"/>
    <property type="evidence" value="ECO:0007669"/>
    <property type="project" value="InterPro"/>
</dbReference>
<keyword evidence="3" id="KW-0328">Glycosyltransferase</keyword>
<dbReference type="InterPro" id="IPR036950">
    <property type="entry name" value="PBP_transglycosylase"/>
</dbReference>
<protein>
    <recommendedName>
        <fullName evidence="12">Glycosyl transferase family 51 domain-containing protein</fullName>
    </recommendedName>
</protein>
<keyword evidence="8" id="KW-1133">Transmembrane helix</keyword>
<evidence type="ECO:0000256" key="1">
    <source>
        <dbReference type="ARBA" id="ARBA00022475"/>
    </source>
</evidence>
<feature type="compositionally biased region" description="Pro residues" evidence="11">
    <location>
        <begin position="1020"/>
        <end position="1036"/>
    </location>
</feature>
<evidence type="ECO:0000256" key="5">
    <source>
        <dbReference type="ARBA" id="ARBA00022692"/>
    </source>
</evidence>
<evidence type="ECO:0000256" key="2">
    <source>
        <dbReference type="ARBA" id="ARBA00022519"/>
    </source>
</evidence>
<dbReference type="PANTHER" id="PTHR30400">
    <property type="entry name" value="MONOFUNCTIONAL BIOSYNTHETIC PEPTIDOGLYCAN TRANSGLYCOSYLASE"/>
    <property type="match status" value="1"/>
</dbReference>
<dbReference type="Pfam" id="PF00912">
    <property type="entry name" value="Transgly"/>
    <property type="match status" value="1"/>
</dbReference>
<feature type="domain" description="Glycosyl transferase family 51" evidence="12">
    <location>
        <begin position="797"/>
        <end position="946"/>
    </location>
</feature>
<dbReference type="KEGG" id="bbae:FRD01_00215"/>
<dbReference type="InterPro" id="IPR023346">
    <property type="entry name" value="Lysozyme-like_dom_sf"/>
</dbReference>
<dbReference type="InterPro" id="IPR011812">
    <property type="entry name" value="Pep_trsgly"/>
</dbReference>
<keyword evidence="10" id="KW-0961">Cell wall biogenesis/degradation</keyword>
<dbReference type="AlphaFoldDB" id="A0A5B8XIZ7"/>
<keyword evidence="4" id="KW-0808">Transferase</keyword>
<feature type="region of interest" description="Disordered" evidence="11">
    <location>
        <begin position="1014"/>
        <end position="1036"/>
    </location>
</feature>
<keyword evidence="2" id="KW-0997">Cell inner membrane</keyword>
<evidence type="ECO:0000259" key="12">
    <source>
        <dbReference type="Pfam" id="PF00912"/>
    </source>
</evidence>
<dbReference type="Proteomes" id="UP000321595">
    <property type="component" value="Chromosome"/>
</dbReference>
<dbReference type="OrthoDB" id="9766909at2"/>
<evidence type="ECO:0000256" key="11">
    <source>
        <dbReference type="SAM" id="MobiDB-lite"/>
    </source>
</evidence>
<dbReference type="GO" id="GO:0016763">
    <property type="term" value="F:pentosyltransferase activity"/>
    <property type="evidence" value="ECO:0007669"/>
    <property type="project" value="InterPro"/>
</dbReference>
<organism evidence="13 14">
    <name type="scientific">Microvenator marinus</name>
    <dbReference type="NCBI Taxonomy" id="2600177"/>
    <lineage>
        <taxon>Bacteria</taxon>
        <taxon>Deltaproteobacteria</taxon>
        <taxon>Bradymonadales</taxon>
        <taxon>Microvenatoraceae</taxon>
        <taxon>Microvenator</taxon>
    </lineage>
</organism>
<dbReference type="GO" id="GO:0009252">
    <property type="term" value="P:peptidoglycan biosynthetic process"/>
    <property type="evidence" value="ECO:0007669"/>
    <property type="project" value="UniProtKB-KW"/>
</dbReference>
<dbReference type="InterPro" id="IPR001264">
    <property type="entry name" value="Glyco_trans_51"/>
</dbReference>
<evidence type="ECO:0000256" key="8">
    <source>
        <dbReference type="ARBA" id="ARBA00022989"/>
    </source>
</evidence>
<dbReference type="RefSeq" id="WP_146956530.1">
    <property type="nucleotide sequence ID" value="NZ_CP042467.1"/>
</dbReference>
<reference evidence="13 14" key="1">
    <citation type="submission" date="2019-08" db="EMBL/GenBank/DDBJ databases">
        <authorList>
            <person name="Liang Q."/>
        </authorList>
    </citation>
    <scope>NUCLEOTIDE SEQUENCE [LARGE SCALE GENOMIC DNA]</scope>
    <source>
        <strain evidence="13 14">V1718</strain>
    </source>
</reference>
<evidence type="ECO:0000256" key="9">
    <source>
        <dbReference type="ARBA" id="ARBA00023136"/>
    </source>
</evidence>
<dbReference type="GO" id="GO:0008360">
    <property type="term" value="P:regulation of cell shape"/>
    <property type="evidence" value="ECO:0007669"/>
    <property type="project" value="UniProtKB-KW"/>
</dbReference>
<dbReference type="PANTHER" id="PTHR30400:SF0">
    <property type="entry name" value="BIOSYNTHETIC PEPTIDOGLYCAN TRANSGLYCOSYLASE"/>
    <property type="match status" value="1"/>
</dbReference>
<evidence type="ECO:0000256" key="6">
    <source>
        <dbReference type="ARBA" id="ARBA00022960"/>
    </source>
</evidence>
<dbReference type="SUPFAM" id="SSF53955">
    <property type="entry name" value="Lysozyme-like"/>
    <property type="match status" value="1"/>
</dbReference>
<feature type="compositionally biased region" description="Acidic residues" evidence="11">
    <location>
        <begin position="354"/>
        <end position="370"/>
    </location>
</feature>
<keyword evidence="9" id="KW-0472">Membrane</keyword>
<name>A0A5B8XIZ7_9DELT</name>
<evidence type="ECO:0000256" key="4">
    <source>
        <dbReference type="ARBA" id="ARBA00022679"/>
    </source>
</evidence>
<gene>
    <name evidence="13" type="ORF">FRD01_00215</name>
</gene>
<keyword evidence="5" id="KW-0812">Transmembrane</keyword>
<keyword evidence="14" id="KW-1185">Reference proteome</keyword>
<sequence>MGKKSVLILVALVLALGLAFALGIFVFAPRFAQDAVEERLTSLAQRTGLTITTEGVEPMGLRGVRMLGLEVFDEETSVLRVETIEAEASVFDLAKGQKSLSSLTVSGVKLNLELDESGSPVLLQRLKSKGSEPPAESESPSTNPIVRRLEQVPNLEALDVEVTFISPDPDFPIQRLSIPKSGWSWDGESLEATAKLELDESKDPKNLSLPRVVDIALTLNSDLVPTGGGVTLDQALRVSGIGPLPFLEVGLSGVEFTPEGGIKLMRPSLKLEERDIASVESAEVRVNSIADIRSLSIAELILDAPVLFLDFDKTGSGPLVLLDEVVRQPKARSIVSSARAFANQLAKKKKNPEAEPEEEEHAPPEEEVEAEATLPDWIEKVPKFIRITNAAIKGTDLRELPLEKAETEFSLAQGNFELLNKIEDGDFEVRGGFKAQSGMAPRGAVDINIVAKILQRSVQGEIEVDALDLSWVGQILGPKLAKHVRGGVLRSKIEFKPLDKPQSFGIQGLVSVEDFAFHHAMIAEEIVEDVDASYSFDAVFDAGSALPAPKLAQVPVYREETLPDGTLKPSPNPTPIGGLVFRSGKFTFNGVSGTFRPALYGFNAPGRWPARFDLAVELPETKLQSLIDAVPKSIQGPVWGTKLAGTFKWKFDLEVPMYRASDMVWNTDPVLTDVQLLSVPEAVDPRRLLEPMTLTIVDSIKEEDDFTRTIRTGPLYPTPADWLMEHAQLTLEQIDERARRRGWPEVPTPERAGMRRDILESPQYWLTPYALSKKAPKPWSDDDIIERTPERPYGRYVYVPLIHISPYLPKAVMTTEDSSFFTNDGFNTHALKASVEQNLSHGGFKRGASTIAMQMVKNVFLDRKKLIVRKLREAFIVFLMESVVDVPKERIMEIYLNVIEFGPGIFGIHEASLHYFGKRPDELTLGEVAWFVSIIPGPKKWHFYWERGEITPHYFNRMKRYMQVMLNRERITPEELEAAIQAPPEFYKPTDEEPVLKPKEPEFPIFAPFDPALYQNPQENTPPPTIEPMIPRPLDP</sequence>
<evidence type="ECO:0000256" key="7">
    <source>
        <dbReference type="ARBA" id="ARBA00022984"/>
    </source>
</evidence>
<dbReference type="Gene3D" id="1.10.3810.10">
    <property type="entry name" value="Biosynthetic peptidoglycan transglycosylase-like"/>
    <property type="match status" value="1"/>
</dbReference>
<evidence type="ECO:0000313" key="13">
    <source>
        <dbReference type="EMBL" id="QED25712.1"/>
    </source>
</evidence>
<dbReference type="GO" id="GO:0071555">
    <property type="term" value="P:cell wall organization"/>
    <property type="evidence" value="ECO:0007669"/>
    <property type="project" value="UniProtKB-KW"/>
</dbReference>
<evidence type="ECO:0000256" key="3">
    <source>
        <dbReference type="ARBA" id="ARBA00022676"/>
    </source>
</evidence>
<keyword evidence="6" id="KW-0133">Cell shape</keyword>
<proteinExistence type="predicted"/>
<dbReference type="EMBL" id="CP042467">
    <property type="protein sequence ID" value="QED25712.1"/>
    <property type="molecule type" value="Genomic_DNA"/>
</dbReference>